<evidence type="ECO:0000313" key="1">
    <source>
        <dbReference type="EMBL" id="GAI54351.1"/>
    </source>
</evidence>
<proteinExistence type="predicted"/>
<dbReference type="AlphaFoldDB" id="X1QHP8"/>
<accession>X1QHP8</accession>
<dbReference type="EMBL" id="BARV01043159">
    <property type="protein sequence ID" value="GAI54351.1"/>
    <property type="molecule type" value="Genomic_DNA"/>
</dbReference>
<reference evidence="1" key="1">
    <citation type="journal article" date="2014" name="Front. Microbiol.">
        <title>High frequency of phylogenetically diverse reductive dehalogenase-homologous genes in deep subseafloor sedimentary metagenomes.</title>
        <authorList>
            <person name="Kawai M."/>
            <person name="Futagami T."/>
            <person name="Toyoda A."/>
            <person name="Takaki Y."/>
            <person name="Nishi S."/>
            <person name="Hori S."/>
            <person name="Arai W."/>
            <person name="Tsubouchi T."/>
            <person name="Morono Y."/>
            <person name="Uchiyama I."/>
            <person name="Ito T."/>
            <person name="Fujiyama A."/>
            <person name="Inagaki F."/>
            <person name="Takami H."/>
        </authorList>
    </citation>
    <scope>NUCLEOTIDE SEQUENCE</scope>
    <source>
        <strain evidence="1">Expedition CK06-06</strain>
    </source>
</reference>
<feature type="non-terminal residue" evidence="1">
    <location>
        <position position="1"/>
    </location>
</feature>
<organism evidence="1">
    <name type="scientific">marine sediment metagenome</name>
    <dbReference type="NCBI Taxonomy" id="412755"/>
    <lineage>
        <taxon>unclassified sequences</taxon>
        <taxon>metagenomes</taxon>
        <taxon>ecological metagenomes</taxon>
    </lineage>
</organism>
<comment type="caution">
    <text evidence="1">The sequence shown here is derived from an EMBL/GenBank/DDBJ whole genome shotgun (WGS) entry which is preliminary data.</text>
</comment>
<sequence length="63" mass="7262">CNNYKWQNNRAVLFLDPYGMQVNWETIKAIANTEAIDLWYLFPFGIGVNRLLQKDAGKMPLSA</sequence>
<dbReference type="InterPro" id="IPR031009">
    <property type="entry name" value="Tcm_partner"/>
</dbReference>
<name>X1QHP8_9ZZZZ</name>
<dbReference type="NCBIfam" id="TIGR04474">
    <property type="entry name" value="tcm_partner"/>
    <property type="match status" value="1"/>
</dbReference>
<gene>
    <name evidence="1" type="ORF">S06H3_64555</name>
</gene>
<protein>
    <submittedName>
        <fullName evidence="1">Uncharacterized protein</fullName>
    </submittedName>
</protein>